<accession>A0ABX6A814</accession>
<dbReference type="EMBL" id="CP023700">
    <property type="protein sequence ID" value="QEU83476.1"/>
    <property type="molecule type" value="Genomic_DNA"/>
</dbReference>
<feature type="transmembrane region" description="Helical" evidence="1">
    <location>
        <begin position="45"/>
        <end position="66"/>
    </location>
</feature>
<keyword evidence="1" id="KW-1133">Transmembrane helix</keyword>
<evidence type="ECO:0000313" key="4">
    <source>
        <dbReference type="Proteomes" id="UP000327143"/>
    </source>
</evidence>
<evidence type="ECO:0000256" key="1">
    <source>
        <dbReference type="SAM" id="Phobius"/>
    </source>
</evidence>
<dbReference type="Proteomes" id="UP000327143">
    <property type="component" value="Chromosome"/>
</dbReference>
<gene>
    <name evidence="3" type="ORF">CP969_00795</name>
</gene>
<keyword evidence="4" id="KW-1185">Reference proteome</keyword>
<protein>
    <submittedName>
        <fullName evidence="3">DinB family protein</fullName>
    </submittedName>
</protein>
<evidence type="ECO:0000259" key="2">
    <source>
        <dbReference type="Pfam" id="PF12867"/>
    </source>
</evidence>
<dbReference type="Pfam" id="PF12867">
    <property type="entry name" value="DinB_2"/>
    <property type="match status" value="1"/>
</dbReference>
<reference evidence="3 4" key="1">
    <citation type="submission" date="2017-09" db="EMBL/GenBank/DDBJ databases">
        <authorList>
            <person name="Lee N."/>
            <person name="Cho B.-K."/>
        </authorList>
    </citation>
    <scope>NUCLEOTIDE SEQUENCE [LARGE SCALE GENOMIC DNA]</scope>
    <source>
        <strain evidence="3 4">ATCC 39115</strain>
    </source>
</reference>
<name>A0ABX6A814_STRVD</name>
<keyword evidence="1" id="KW-0472">Membrane</keyword>
<organism evidence="3 4">
    <name type="scientific">Streptomyces viridosporus T7A</name>
    <dbReference type="NCBI Taxonomy" id="665577"/>
    <lineage>
        <taxon>Bacteria</taxon>
        <taxon>Bacillati</taxon>
        <taxon>Actinomycetota</taxon>
        <taxon>Actinomycetes</taxon>
        <taxon>Kitasatosporales</taxon>
        <taxon>Streptomycetaceae</taxon>
        <taxon>Streptomyces</taxon>
    </lineage>
</organism>
<sequence>MAFDRRAVHDELERVRIEFRQLLESATHVDLVRASERTRWTNEQLLFHMLFGYLLVRPLLLVFALLGRLPLSASRLFARLLDAATGPFDLVNYVGPVGGARLLGRRRMAGLFDRVIADLHRRVDAEAPAHLARRMHYPCRWDPFFRDVMTVADLYRYPARHFDFHRRQLTLPGLPEAVRG</sequence>
<dbReference type="InterPro" id="IPR024775">
    <property type="entry name" value="DinB-like"/>
</dbReference>
<evidence type="ECO:0000313" key="3">
    <source>
        <dbReference type="EMBL" id="QEU83476.1"/>
    </source>
</evidence>
<keyword evidence="1" id="KW-0812">Transmembrane</keyword>
<feature type="domain" description="DinB-like" evidence="2">
    <location>
        <begin position="11"/>
        <end position="169"/>
    </location>
</feature>
<proteinExistence type="predicted"/>